<proteinExistence type="predicted"/>
<evidence type="ECO:0000256" key="1">
    <source>
        <dbReference type="SAM" id="Phobius"/>
    </source>
</evidence>
<accession>A0A318ZUV1</accession>
<gene>
    <name evidence="2" type="ORF">BP01DRAFT_90050</name>
</gene>
<protein>
    <submittedName>
        <fullName evidence="2">Uncharacterized protein</fullName>
    </submittedName>
</protein>
<reference evidence="2 3" key="1">
    <citation type="submission" date="2016-12" db="EMBL/GenBank/DDBJ databases">
        <title>The genomes of Aspergillus section Nigri reveals drivers in fungal speciation.</title>
        <authorList>
            <consortium name="DOE Joint Genome Institute"/>
            <person name="Vesth T.C."/>
            <person name="Nybo J."/>
            <person name="Theobald S."/>
            <person name="Brandl J."/>
            <person name="Frisvad J.C."/>
            <person name="Nielsen K.F."/>
            <person name="Lyhne E.K."/>
            <person name="Kogle M.E."/>
            <person name="Kuo A."/>
            <person name="Riley R."/>
            <person name="Clum A."/>
            <person name="Nolan M."/>
            <person name="Lipzen A."/>
            <person name="Salamov A."/>
            <person name="Henrissat B."/>
            <person name="Wiebenga A."/>
            <person name="De Vries R.P."/>
            <person name="Grigoriev I.V."/>
            <person name="Mortensen U.H."/>
            <person name="Andersen M.R."/>
            <person name="Baker S.E."/>
        </authorList>
    </citation>
    <scope>NUCLEOTIDE SEQUENCE [LARGE SCALE GENOMIC DNA]</scope>
    <source>
        <strain evidence="2 3">JOP 1030-1</strain>
    </source>
</reference>
<organism evidence="2 3">
    <name type="scientific">Aspergillus saccharolyticus JOP 1030-1</name>
    <dbReference type="NCBI Taxonomy" id="1450539"/>
    <lineage>
        <taxon>Eukaryota</taxon>
        <taxon>Fungi</taxon>
        <taxon>Dikarya</taxon>
        <taxon>Ascomycota</taxon>
        <taxon>Pezizomycotina</taxon>
        <taxon>Eurotiomycetes</taxon>
        <taxon>Eurotiomycetidae</taxon>
        <taxon>Eurotiales</taxon>
        <taxon>Aspergillaceae</taxon>
        <taxon>Aspergillus</taxon>
        <taxon>Aspergillus subgen. Circumdati</taxon>
    </lineage>
</organism>
<sequence>MMRRKIAFIHSLFLGKISSNVQGSGDRLKFHPSSDYHISKISSDLSSGLCLLPSLPLFFFFILFFFSPAS</sequence>
<dbReference type="GeneID" id="37081444"/>
<feature type="transmembrane region" description="Helical" evidence="1">
    <location>
        <begin position="45"/>
        <end position="66"/>
    </location>
</feature>
<dbReference type="Proteomes" id="UP000248349">
    <property type="component" value="Unassembled WGS sequence"/>
</dbReference>
<keyword evidence="1" id="KW-1133">Transmembrane helix</keyword>
<keyword evidence="1" id="KW-0472">Membrane</keyword>
<dbReference type="EMBL" id="KZ821240">
    <property type="protein sequence ID" value="PYH43878.1"/>
    <property type="molecule type" value="Genomic_DNA"/>
</dbReference>
<evidence type="ECO:0000313" key="2">
    <source>
        <dbReference type="EMBL" id="PYH43878.1"/>
    </source>
</evidence>
<name>A0A318ZUV1_9EURO</name>
<evidence type="ECO:0000313" key="3">
    <source>
        <dbReference type="Proteomes" id="UP000248349"/>
    </source>
</evidence>
<dbReference type="RefSeq" id="XP_025429860.1">
    <property type="nucleotide sequence ID" value="XM_025580215.1"/>
</dbReference>
<keyword evidence="1" id="KW-0812">Transmembrane</keyword>
<keyword evidence="3" id="KW-1185">Reference proteome</keyword>
<dbReference type="AlphaFoldDB" id="A0A318ZUV1"/>